<dbReference type="GO" id="GO:0047982">
    <property type="term" value="F:homocysteine desulfhydrase activity"/>
    <property type="evidence" value="ECO:0007669"/>
    <property type="project" value="UniProtKB-EC"/>
</dbReference>
<dbReference type="GO" id="GO:0019346">
    <property type="term" value="P:transsulfuration"/>
    <property type="evidence" value="ECO:0007669"/>
    <property type="project" value="InterPro"/>
</dbReference>
<comment type="cofactor">
    <cofactor evidence="1 8">
        <name>pyridoxal 5'-phosphate</name>
        <dbReference type="ChEBI" id="CHEBI:597326"/>
    </cofactor>
</comment>
<evidence type="ECO:0000256" key="4">
    <source>
        <dbReference type="ARBA" id="ARBA00047199"/>
    </source>
</evidence>
<dbReference type="Gene3D" id="3.40.640.10">
    <property type="entry name" value="Type I PLP-dependent aspartate aminotransferase-like (Major domain)"/>
    <property type="match status" value="1"/>
</dbReference>
<keyword evidence="11" id="KW-1185">Reference proteome</keyword>
<dbReference type="PANTHER" id="PTHR11808">
    <property type="entry name" value="TRANS-SULFURATION ENZYME FAMILY MEMBER"/>
    <property type="match status" value="1"/>
</dbReference>
<dbReference type="AlphaFoldDB" id="A0A3S4SN09"/>
<dbReference type="GO" id="GO:0018826">
    <property type="term" value="F:methionine gamma-lyase activity"/>
    <property type="evidence" value="ECO:0007669"/>
    <property type="project" value="UniProtKB-EC"/>
</dbReference>
<reference evidence="10 11" key="1">
    <citation type="submission" date="2018-12" db="EMBL/GenBank/DDBJ databases">
        <authorList>
            <consortium name="Pathogen Informatics"/>
        </authorList>
    </citation>
    <scope>NUCLEOTIDE SEQUENCE [LARGE SCALE GENOMIC DNA]</scope>
    <source>
        <strain evidence="10 11">NCTC11923</strain>
    </source>
</reference>
<dbReference type="PANTHER" id="PTHR11808:SF90">
    <property type="entry name" value="CYSTATHIONINE GAMMA-SYNTHASE"/>
    <property type="match status" value="1"/>
</dbReference>
<sequence length="388" mass="41423">MSTQIPAPRTFPVHHHPTTTPTDSLHLETVVVRAGTGTDPATGAITTPIHLSTAYGHPGLGDSTGYDYTRSANPTRDVLQDALARLEGGVAGFALASGMSALELTVLTMAPHGSRIVALQDLYGGSFRYLDVLNEEGSHEVDFVTGIEGLRLALRRPASLVIIETPTNPMMVEIDIAEAVGLARGAGARLVVDNTFCTPVFQRPLDLGADAVVHSGTKYLGGHNDVMAGVVVVADETLAEQLNYRLNTTGATLGPFDCFLLLRGMKTLALRMERHQANARAVVEFLEGSEHVTRVLYPGYSGMVSFDLAESADIGRFLQAVRVFTFAESLGGVESLVTCPAVQTHADVPQEVRASYGLTDRLLRLSVGIEHAGDLVEDLRQALEAARV</sequence>
<proteinExistence type="inferred from homology"/>
<protein>
    <recommendedName>
        <fullName evidence="3">homocysteine desulfhydrase</fullName>
        <ecNumber evidence="3">4.4.1.2</ecNumber>
    </recommendedName>
    <alternativeName>
        <fullName evidence="4">Homocysteine desulfhydrase</fullName>
    </alternativeName>
</protein>
<dbReference type="Pfam" id="PF01053">
    <property type="entry name" value="Cys_Met_Meta_PP"/>
    <property type="match status" value="1"/>
</dbReference>
<evidence type="ECO:0000313" key="10">
    <source>
        <dbReference type="EMBL" id="VEG73762.1"/>
    </source>
</evidence>
<dbReference type="CDD" id="cd00614">
    <property type="entry name" value="CGS_like"/>
    <property type="match status" value="1"/>
</dbReference>
<dbReference type="SUPFAM" id="SSF53383">
    <property type="entry name" value="PLP-dependent transferases"/>
    <property type="match status" value="1"/>
</dbReference>
<dbReference type="KEGG" id="asla:NCTC11923_00371"/>
<gene>
    <name evidence="10" type="primary">metI</name>
    <name evidence="10" type="ORF">NCTC11923_00371</name>
</gene>
<dbReference type="InterPro" id="IPR015421">
    <property type="entry name" value="PyrdxlP-dep_Trfase_major"/>
</dbReference>
<feature type="region of interest" description="Disordered" evidence="9">
    <location>
        <begin position="1"/>
        <end position="22"/>
    </location>
</feature>
<keyword evidence="10" id="KW-0456">Lyase</keyword>
<dbReference type="GO" id="GO:0016740">
    <property type="term" value="F:transferase activity"/>
    <property type="evidence" value="ECO:0007669"/>
    <property type="project" value="UniProtKB-KW"/>
</dbReference>
<dbReference type="GO" id="GO:0005737">
    <property type="term" value="C:cytoplasm"/>
    <property type="evidence" value="ECO:0007669"/>
    <property type="project" value="TreeGrafter"/>
</dbReference>
<dbReference type="RefSeq" id="WP_051281492.1">
    <property type="nucleotide sequence ID" value="NZ_CBCRWE010000113.1"/>
</dbReference>
<dbReference type="EMBL" id="LR134363">
    <property type="protein sequence ID" value="VEG73762.1"/>
    <property type="molecule type" value="Genomic_DNA"/>
</dbReference>
<evidence type="ECO:0000256" key="1">
    <source>
        <dbReference type="ARBA" id="ARBA00001933"/>
    </source>
</evidence>
<name>A0A3S4SN09_9ACTO</name>
<accession>A0A3S4SN09</accession>
<dbReference type="PIRSF" id="PIRSF001434">
    <property type="entry name" value="CGS"/>
    <property type="match status" value="1"/>
</dbReference>
<keyword evidence="2 7" id="KW-0663">Pyridoxal phosphate</keyword>
<dbReference type="EC" id="4.4.1.2" evidence="3"/>
<dbReference type="Gene3D" id="3.90.1150.10">
    <property type="entry name" value="Aspartate Aminotransferase, domain 1"/>
    <property type="match status" value="1"/>
</dbReference>
<evidence type="ECO:0000256" key="3">
    <source>
        <dbReference type="ARBA" id="ARBA00047175"/>
    </source>
</evidence>
<evidence type="ECO:0000256" key="9">
    <source>
        <dbReference type="SAM" id="MobiDB-lite"/>
    </source>
</evidence>
<dbReference type="GO" id="GO:0030170">
    <property type="term" value="F:pyridoxal phosphate binding"/>
    <property type="evidence" value="ECO:0007669"/>
    <property type="project" value="InterPro"/>
</dbReference>
<keyword evidence="10" id="KW-0808">Transferase</keyword>
<dbReference type="Proteomes" id="UP000276899">
    <property type="component" value="Chromosome"/>
</dbReference>
<evidence type="ECO:0000256" key="8">
    <source>
        <dbReference type="RuleBase" id="RU362118"/>
    </source>
</evidence>
<evidence type="ECO:0000256" key="6">
    <source>
        <dbReference type="ARBA" id="ARBA00052699"/>
    </source>
</evidence>
<dbReference type="FunFam" id="3.40.640.10:FF:000046">
    <property type="entry name" value="Cystathionine gamma-lyase"/>
    <property type="match status" value="1"/>
</dbReference>
<organism evidence="10 11">
    <name type="scientific">Actinomyces slackii</name>
    <dbReference type="NCBI Taxonomy" id="52774"/>
    <lineage>
        <taxon>Bacteria</taxon>
        <taxon>Bacillati</taxon>
        <taxon>Actinomycetota</taxon>
        <taxon>Actinomycetes</taxon>
        <taxon>Actinomycetales</taxon>
        <taxon>Actinomycetaceae</taxon>
        <taxon>Actinomyces</taxon>
    </lineage>
</organism>
<comment type="similarity">
    <text evidence="8">Belongs to the trans-sulfuration enzymes family.</text>
</comment>
<dbReference type="STRING" id="1278298.GCA_000428685_02340"/>
<evidence type="ECO:0000256" key="2">
    <source>
        <dbReference type="ARBA" id="ARBA00022898"/>
    </source>
</evidence>
<dbReference type="InterPro" id="IPR000277">
    <property type="entry name" value="Cys/Met-Metab_PyrdxlP-dep_enz"/>
</dbReference>
<comment type="catalytic activity">
    <reaction evidence="5">
        <text>L-homocysteine + H2O = 2-oxobutanoate + hydrogen sulfide + NH4(+) + H(+)</text>
        <dbReference type="Rhea" id="RHEA:14501"/>
        <dbReference type="ChEBI" id="CHEBI:15377"/>
        <dbReference type="ChEBI" id="CHEBI:15378"/>
        <dbReference type="ChEBI" id="CHEBI:16763"/>
        <dbReference type="ChEBI" id="CHEBI:28938"/>
        <dbReference type="ChEBI" id="CHEBI:29919"/>
        <dbReference type="ChEBI" id="CHEBI:58199"/>
        <dbReference type="EC" id="4.4.1.2"/>
    </reaction>
    <physiologicalReaction direction="left-to-right" evidence="5">
        <dbReference type="Rhea" id="RHEA:14502"/>
    </physiologicalReaction>
</comment>
<evidence type="ECO:0000313" key="11">
    <source>
        <dbReference type="Proteomes" id="UP000276899"/>
    </source>
</evidence>
<evidence type="ECO:0000256" key="5">
    <source>
        <dbReference type="ARBA" id="ARBA00048780"/>
    </source>
</evidence>
<comment type="catalytic activity">
    <reaction evidence="6">
        <text>L-methionine + H2O = methanethiol + 2-oxobutanoate + NH4(+)</text>
        <dbReference type="Rhea" id="RHEA:23800"/>
        <dbReference type="ChEBI" id="CHEBI:15377"/>
        <dbReference type="ChEBI" id="CHEBI:16007"/>
        <dbReference type="ChEBI" id="CHEBI:16763"/>
        <dbReference type="ChEBI" id="CHEBI:28938"/>
        <dbReference type="ChEBI" id="CHEBI:57844"/>
        <dbReference type="EC" id="4.4.1.11"/>
    </reaction>
    <physiologicalReaction direction="left-to-right" evidence="6">
        <dbReference type="Rhea" id="RHEA:23801"/>
    </physiologicalReaction>
</comment>
<feature type="modified residue" description="N6-(pyridoxal phosphate)lysine" evidence="7">
    <location>
        <position position="218"/>
    </location>
</feature>
<dbReference type="InterPro" id="IPR015424">
    <property type="entry name" value="PyrdxlP-dep_Trfase"/>
</dbReference>
<evidence type="ECO:0000256" key="7">
    <source>
        <dbReference type="PIRSR" id="PIRSR001434-2"/>
    </source>
</evidence>
<dbReference type="InterPro" id="IPR015422">
    <property type="entry name" value="PyrdxlP-dep_Trfase_small"/>
</dbReference>